<dbReference type="SMART" id="SM00248">
    <property type="entry name" value="ANK"/>
    <property type="match status" value="6"/>
</dbReference>
<dbReference type="PROSITE" id="PS50088">
    <property type="entry name" value="ANK_REPEAT"/>
    <property type="match status" value="5"/>
</dbReference>
<dbReference type="InterPro" id="IPR001810">
    <property type="entry name" value="F-box_dom"/>
</dbReference>
<dbReference type="InterPro" id="IPR036770">
    <property type="entry name" value="Ankyrin_rpt-contain_sf"/>
</dbReference>
<feature type="repeat" description="ANK" evidence="3">
    <location>
        <begin position="70"/>
        <end position="102"/>
    </location>
</feature>
<reference evidence="5" key="1">
    <citation type="submission" date="2015-11" db="EMBL/GenBank/DDBJ databases">
        <title>De novo transcriptome assembly of four potential Pierce s Disease insect vectors from Arizona vineyards.</title>
        <authorList>
            <person name="Tassone E.E."/>
        </authorList>
    </citation>
    <scope>NUCLEOTIDE SEQUENCE</scope>
</reference>
<dbReference type="PRINTS" id="PR01415">
    <property type="entry name" value="ANKYRIN"/>
</dbReference>
<feature type="repeat" description="ANK" evidence="3">
    <location>
        <begin position="103"/>
        <end position="135"/>
    </location>
</feature>
<evidence type="ECO:0000259" key="4">
    <source>
        <dbReference type="PROSITE" id="PS50181"/>
    </source>
</evidence>
<dbReference type="InterPro" id="IPR002110">
    <property type="entry name" value="Ankyrin_rpt"/>
</dbReference>
<feature type="domain" description="F-box" evidence="4">
    <location>
        <begin position="389"/>
        <end position="415"/>
    </location>
</feature>
<dbReference type="Pfam" id="PF12796">
    <property type="entry name" value="Ank_2"/>
    <property type="match status" value="2"/>
</dbReference>
<keyword evidence="1" id="KW-0677">Repeat</keyword>
<keyword evidence="2 3" id="KW-0040">ANK repeat</keyword>
<feature type="repeat" description="ANK" evidence="3">
    <location>
        <begin position="136"/>
        <end position="168"/>
    </location>
</feature>
<feature type="repeat" description="ANK" evidence="3">
    <location>
        <begin position="169"/>
        <end position="201"/>
    </location>
</feature>
<dbReference type="EMBL" id="GECU01026207">
    <property type="protein sequence ID" value="JAS81499.1"/>
    <property type="molecule type" value="Transcribed_RNA"/>
</dbReference>
<dbReference type="Gene3D" id="1.25.40.20">
    <property type="entry name" value="Ankyrin repeat-containing domain"/>
    <property type="match status" value="2"/>
</dbReference>
<dbReference type="PANTHER" id="PTHR24126:SF14">
    <property type="entry name" value="ANK_REP_REGION DOMAIN-CONTAINING PROTEIN"/>
    <property type="match status" value="1"/>
</dbReference>
<evidence type="ECO:0000256" key="2">
    <source>
        <dbReference type="ARBA" id="ARBA00023043"/>
    </source>
</evidence>
<evidence type="ECO:0000313" key="5">
    <source>
        <dbReference type="EMBL" id="JAS81499.1"/>
    </source>
</evidence>
<dbReference type="PANTHER" id="PTHR24126">
    <property type="entry name" value="ANKYRIN REPEAT, PH AND SEC7 DOMAIN CONTAINING PROTEIN SECG-RELATED"/>
    <property type="match status" value="1"/>
</dbReference>
<gene>
    <name evidence="5" type="ORF">g.5892</name>
</gene>
<dbReference type="AlphaFoldDB" id="A0A1B6I3K9"/>
<organism evidence="5">
    <name type="scientific">Homalodisca liturata</name>
    <dbReference type="NCBI Taxonomy" id="320908"/>
    <lineage>
        <taxon>Eukaryota</taxon>
        <taxon>Metazoa</taxon>
        <taxon>Ecdysozoa</taxon>
        <taxon>Arthropoda</taxon>
        <taxon>Hexapoda</taxon>
        <taxon>Insecta</taxon>
        <taxon>Pterygota</taxon>
        <taxon>Neoptera</taxon>
        <taxon>Paraneoptera</taxon>
        <taxon>Hemiptera</taxon>
        <taxon>Auchenorrhyncha</taxon>
        <taxon>Membracoidea</taxon>
        <taxon>Cicadellidae</taxon>
        <taxon>Cicadellinae</taxon>
        <taxon>Proconiini</taxon>
        <taxon>Homalodisca</taxon>
    </lineage>
</organism>
<dbReference type="SUPFAM" id="SSF48403">
    <property type="entry name" value="Ankyrin repeat"/>
    <property type="match status" value="1"/>
</dbReference>
<sequence>MAIKSSSLIEAVKNCSIHDLQCLLDKEKEDINVGDEFKRTPLHFAVLGSFEQGVTLLLERGAQVNACDAIQQTPFHWSCLVKSQNMINALLDKGAEINRSDIDGNSPINMAVNINFKEGVELLLAKGADVNTQDMEGDTPLHCATKQGNLPMVEMLLNNGANLKLKNNNGETALHVAAWTCKRTLIRLLLLYGAEVNAQDHNGSTLLHLIFERLPFSENGVVEDLLDWGASLIITDKAGKTPLTLASDPSDRFNGCSKYVLSFFRALTIDTKITFHVNILIRHFIKLQCVNLRLAYKSSYMTIYSLEGYKTLCTKELARLKTTRFGNQSVLNVFSTYEDPTFLSNVEMREAIYSSEFETEFPLYTLLLRAMFRHAEKRVHLFNAAQGVLIHVMNAPYEILRKIFCYLSNEDLVNIVTAGNCV</sequence>
<proteinExistence type="predicted"/>
<dbReference type="PROSITE" id="PS50181">
    <property type="entry name" value="FBOX"/>
    <property type="match status" value="1"/>
</dbReference>
<protein>
    <recommendedName>
        <fullName evidence="4">F-box domain-containing protein</fullName>
    </recommendedName>
</protein>
<accession>A0A1B6I3K9</accession>
<name>A0A1B6I3K9_9HEMI</name>
<feature type="repeat" description="ANK" evidence="3">
    <location>
        <begin position="37"/>
        <end position="69"/>
    </location>
</feature>
<evidence type="ECO:0000256" key="3">
    <source>
        <dbReference type="PROSITE-ProRule" id="PRU00023"/>
    </source>
</evidence>
<evidence type="ECO:0000256" key="1">
    <source>
        <dbReference type="ARBA" id="ARBA00022737"/>
    </source>
</evidence>
<dbReference type="PROSITE" id="PS50297">
    <property type="entry name" value="ANK_REP_REGION"/>
    <property type="match status" value="4"/>
</dbReference>